<dbReference type="SUPFAM" id="SSF53335">
    <property type="entry name" value="S-adenosyl-L-methionine-dependent methyltransferases"/>
    <property type="match status" value="1"/>
</dbReference>
<keyword evidence="5" id="KW-0680">Restriction system</keyword>
<dbReference type="GO" id="GO:0032259">
    <property type="term" value="P:methylation"/>
    <property type="evidence" value="ECO:0007669"/>
    <property type="project" value="UniProtKB-KW"/>
</dbReference>
<dbReference type="InterPro" id="IPR029063">
    <property type="entry name" value="SAM-dependent_MTases_sf"/>
</dbReference>
<dbReference type="PROSITE" id="PS51679">
    <property type="entry name" value="SAM_MT_C5"/>
    <property type="match status" value="1"/>
</dbReference>
<dbReference type="PRINTS" id="PR00105">
    <property type="entry name" value="C5METTRFRASE"/>
</dbReference>
<keyword evidence="10" id="KW-1185">Reference proteome</keyword>
<name>A0ABS1NFU8_9ACTN</name>
<organism evidence="9 10">
    <name type="scientific">Streptomyces coffeae</name>
    <dbReference type="NCBI Taxonomy" id="621382"/>
    <lineage>
        <taxon>Bacteria</taxon>
        <taxon>Bacillati</taxon>
        <taxon>Actinomycetota</taxon>
        <taxon>Actinomycetes</taxon>
        <taxon>Kitasatosporales</taxon>
        <taxon>Streptomycetaceae</taxon>
        <taxon>Streptomyces</taxon>
    </lineage>
</organism>
<evidence type="ECO:0000313" key="10">
    <source>
        <dbReference type="Proteomes" id="UP000634229"/>
    </source>
</evidence>
<feature type="compositionally biased region" description="Polar residues" evidence="8">
    <location>
        <begin position="212"/>
        <end position="221"/>
    </location>
</feature>
<comment type="caution">
    <text evidence="9">The sequence shown here is derived from an EMBL/GenBank/DDBJ whole genome shotgun (WGS) entry which is preliminary data.</text>
</comment>
<dbReference type="PANTHER" id="PTHR10629">
    <property type="entry name" value="CYTOSINE-SPECIFIC METHYLTRANSFERASE"/>
    <property type="match status" value="1"/>
</dbReference>
<dbReference type="EMBL" id="JAERRF010000011">
    <property type="protein sequence ID" value="MBL1098931.1"/>
    <property type="molecule type" value="Genomic_DNA"/>
</dbReference>
<dbReference type="Pfam" id="PF00145">
    <property type="entry name" value="DNA_methylase"/>
    <property type="match status" value="1"/>
</dbReference>
<evidence type="ECO:0000256" key="7">
    <source>
        <dbReference type="RuleBase" id="RU000416"/>
    </source>
</evidence>
<evidence type="ECO:0000256" key="1">
    <source>
        <dbReference type="ARBA" id="ARBA00011975"/>
    </source>
</evidence>
<keyword evidence="2 6" id="KW-0489">Methyltransferase</keyword>
<dbReference type="InterPro" id="IPR050390">
    <property type="entry name" value="C5-Methyltransferase"/>
</dbReference>
<evidence type="ECO:0000256" key="3">
    <source>
        <dbReference type="ARBA" id="ARBA00022679"/>
    </source>
</evidence>
<evidence type="ECO:0000256" key="5">
    <source>
        <dbReference type="ARBA" id="ARBA00022747"/>
    </source>
</evidence>
<evidence type="ECO:0000313" key="9">
    <source>
        <dbReference type="EMBL" id="MBL1098931.1"/>
    </source>
</evidence>
<protein>
    <recommendedName>
        <fullName evidence="1">DNA (cytosine-5-)-methyltransferase</fullName>
        <ecNumber evidence="1">2.1.1.37</ecNumber>
    </recommendedName>
</protein>
<gene>
    <name evidence="9" type="ORF">JK363_20125</name>
</gene>
<sequence>MTSADVLIGSLCSGVGSLDLGVQAALGGHIAWHAETDPHATQVLARHWQVPNLGDVQAIDWHRVRPVCVLTAGFPCQDLSVAGPRTGLAPGTRSGLWHHIVTAIETLNPCLVVIENVRGLLSTRAGTHSLRHMEPCPRCLGDPADQPRMRALGVLLADLADLGYDANWTCVRASDVGAPHRRERVFLTAWPATLPRRCAVEDANGEPRCQRGLSTPGQTQGWRPRAHPGRRDRAPTAHPESHRRCQRLAEPEAWRRQPDPCLHRGEVRCACHATRGCGTGRPRVSAAHSDLIGRERRLGHHPETQGRHEPAHGCHSPAHWWGDYLPAICRWEHVTERVAPRPTVPGTRRLSAEFVEWMIGLDGHVTGTPGLSRAVQLRLLGNSVVPHQATLALTTLVPNWSPHSCPRREERP</sequence>
<proteinExistence type="inferred from homology"/>
<dbReference type="EC" id="2.1.1.37" evidence="1"/>
<keyword evidence="4 6" id="KW-0949">S-adenosyl-L-methionine</keyword>
<dbReference type="Proteomes" id="UP000634229">
    <property type="component" value="Unassembled WGS sequence"/>
</dbReference>
<dbReference type="NCBIfam" id="TIGR00675">
    <property type="entry name" value="dcm"/>
    <property type="match status" value="1"/>
</dbReference>
<evidence type="ECO:0000256" key="6">
    <source>
        <dbReference type="PROSITE-ProRule" id="PRU01016"/>
    </source>
</evidence>
<accession>A0ABS1NFU8</accession>
<dbReference type="Gene3D" id="3.40.50.150">
    <property type="entry name" value="Vaccinia Virus protein VP39"/>
    <property type="match status" value="1"/>
</dbReference>
<evidence type="ECO:0000256" key="2">
    <source>
        <dbReference type="ARBA" id="ARBA00022603"/>
    </source>
</evidence>
<evidence type="ECO:0000256" key="8">
    <source>
        <dbReference type="SAM" id="MobiDB-lite"/>
    </source>
</evidence>
<reference evidence="9 10" key="1">
    <citation type="submission" date="2021-01" db="EMBL/GenBank/DDBJ databases">
        <title>WGS of actinomycetes isolated from Thailand.</title>
        <authorList>
            <person name="Thawai C."/>
        </authorList>
    </citation>
    <scope>NUCLEOTIDE SEQUENCE [LARGE SCALE GENOMIC DNA]</scope>
    <source>
        <strain evidence="9 10">CA1R205</strain>
    </source>
</reference>
<evidence type="ECO:0000256" key="4">
    <source>
        <dbReference type="ARBA" id="ARBA00022691"/>
    </source>
</evidence>
<keyword evidence="3 6" id="KW-0808">Transferase</keyword>
<feature type="region of interest" description="Disordered" evidence="8">
    <location>
        <begin position="205"/>
        <end position="246"/>
    </location>
</feature>
<dbReference type="PANTHER" id="PTHR10629:SF50">
    <property type="entry name" value="DNA (CYTOSINE-5)-METHYLTRANSFERASE CMT3"/>
    <property type="match status" value="1"/>
</dbReference>
<dbReference type="GO" id="GO:0008168">
    <property type="term" value="F:methyltransferase activity"/>
    <property type="evidence" value="ECO:0007669"/>
    <property type="project" value="UniProtKB-KW"/>
</dbReference>
<feature type="active site" evidence="6">
    <location>
        <position position="76"/>
    </location>
</feature>
<feature type="compositionally biased region" description="Basic and acidic residues" evidence="8">
    <location>
        <begin position="229"/>
        <end position="246"/>
    </location>
</feature>
<dbReference type="InterPro" id="IPR001525">
    <property type="entry name" value="C5_MeTfrase"/>
</dbReference>
<comment type="similarity">
    <text evidence="6 7">Belongs to the class I-like SAM-binding methyltransferase superfamily. C5-methyltransferase family.</text>
</comment>